<dbReference type="OrthoDB" id="9805202at2"/>
<evidence type="ECO:0000256" key="2">
    <source>
        <dbReference type="ARBA" id="ARBA00022723"/>
    </source>
</evidence>
<feature type="domain" description="Cytochrome c" evidence="5">
    <location>
        <begin position="122"/>
        <end position="263"/>
    </location>
</feature>
<dbReference type="GO" id="GO:0020037">
    <property type="term" value="F:heme binding"/>
    <property type="evidence" value="ECO:0007669"/>
    <property type="project" value="InterPro"/>
</dbReference>
<accession>A0A4P7BXX2</accession>
<dbReference type="GO" id="GO:0046872">
    <property type="term" value="F:metal ion binding"/>
    <property type="evidence" value="ECO:0007669"/>
    <property type="project" value="UniProtKB-KW"/>
</dbReference>
<evidence type="ECO:0000256" key="3">
    <source>
        <dbReference type="ARBA" id="ARBA00023004"/>
    </source>
</evidence>
<evidence type="ECO:0000256" key="1">
    <source>
        <dbReference type="ARBA" id="ARBA00022617"/>
    </source>
</evidence>
<name>A0A4P7BXX2_9GAMM</name>
<dbReference type="GO" id="GO:0009055">
    <property type="term" value="F:electron transfer activity"/>
    <property type="evidence" value="ECO:0007669"/>
    <property type="project" value="InterPro"/>
</dbReference>
<dbReference type="PANTHER" id="PTHR30600:SF9">
    <property type="entry name" value="BLR7738 PROTEIN"/>
    <property type="match status" value="1"/>
</dbReference>
<gene>
    <name evidence="6" type="ORF">E3U44_05460</name>
</gene>
<evidence type="ECO:0000259" key="5">
    <source>
        <dbReference type="PROSITE" id="PS51007"/>
    </source>
</evidence>
<dbReference type="EMBL" id="CP038033">
    <property type="protein sequence ID" value="QBQ54014.1"/>
    <property type="molecule type" value="Genomic_DNA"/>
</dbReference>
<keyword evidence="2 4" id="KW-0479">Metal-binding</keyword>
<organism evidence="6 7">
    <name type="scientific">Nitrosococcus wardiae</name>
    <dbReference type="NCBI Taxonomy" id="1814290"/>
    <lineage>
        <taxon>Bacteria</taxon>
        <taxon>Pseudomonadati</taxon>
        <taxon>Pseudomonadota</taxon>
        <taxon>Gammaproteobacteria</taxon>
        <taxon>Chromatiales</taxon>
        <taxon>Chromatiaceae</taxon>
        <taxon>Nitrosococcus</taxon>
    </lineage>
</organism>
<evidence type="ECO:0000256" key="4">
    <source>
        <dbReference type="PROSITE-ProRule" id="PRU00433"/>
    </source>
</evidence>
<evidence type="ECO:0000313" key="6">
    <source>
        <dbReference type="EMBL" id="QBQ54014.1"/>
    </source>
</evidence>
<dbReference type="KEGG" id="nwr:E3U44_05460"/>
<dbReference type="InterPro" id="IPR051395">
    <property type="entry name" value="Cytochrome_c_Peroxidase/MauG"/>
</dbReference>
<dbReference type="InterPro" id="IPR009056">
    <property type="entry name" value="Cyt_c-like_dom"/>
</dbReference>
<reference evidence="6 7" key="1">
    <citation type="submission" date="2019-03" db="EMBL/GenBank/DDBJ databases">
        <title>The genome sequence of Nitrosococcus wardiae strain D1FHST reveals the archetypal metabolic capacity of ammonia-oxidizing Gammaproteobacteria.</title>
        <authorList>
            <person name="Wang L."/>
            <person name="Lim C.K."/>
            <person name="Hanson T.E."/>
            <person name="Dang H."/>
            <person name="Klotz M.G."/>
        </authorList>
    </citation>
    <scope>NUCLEOTIDE SEQUENCE [LARGE SCALE GENOMIC DNA]</scope>
    <source>
        <strain evidence="6 7">D1FHS</strain>
    </source>
</reference>
<evidence type="ECO:0000313" key="7">
    <source>
        <dbReference type="Proteomes" id="UP000294325"/>
    </source>
</evidence>
<proteinExistence type="predicted"/>
<keyword evidence="7" id="KW-1185">Reference proteome</keyword>
<dbReference type="PROSITE" id="PS51007">
    <property type="entry name" value="CYTC"/>
    <property type="match status" value="1"/>
</dbReference>
<dbReference type="AlphaFoldDB" id="A0A4P7BXX2"/>
<keyword evidence="1 4" id="KW-0349">Heme</keyword>
<dbReference type="Gene3D" id="1.10.760.10">
    <property type="entry name" value="Cytochrome c-like domain"/>
    <property type="match status" value="1"/>
</dbReference>
<dbReference type="InterPro" id="IPR036909">
    <property type="entry name" value="Cyt_c-like_dom_sf"/>
</dbReference>
<keyword evidence="3 4" id="KW-0408">Iron</keyword>
<sequence length="402" mass="44921">MNHMMEPSQEQLIIEPGEPPKILTILNLIDGRASMGLPLNSLRGYINMGGIVPLQFLRSLPSGANNYQQIPIGLEEAQTNSHGLWQAMEQRLSALKAFLTSLESTPLSQAPGGAEYLRDPPQLVERGKIIFARHCAQCHSSKHPDPSITDPEQLRLAYEELVLSPDFLEDNFLSDDWRYPITEIQTNAARALVPNTTEGHIFEEFSSESYKQLPSAGTLEGLFNPLRPWNRISFDLPAGGRGYYRTPSLISMWATAPYLHNDSLGRPNQDPSVGGRMEAFYEGVWKLLWPKARQGIRSIKRTQTASVLTDSLGNPVMVPRPQGNASPLIVPARTPVNLFANLHPLDLREVVAAYAQSGIRAALFKALELNRGPDFIEDRGHYYGTDLSNWDKWALITFLKRL</sequence>
<dbReference type="SUPFAM" id="SSF46626">
    <property type="entry name" value="Cytochrome c"/>
    <property type="match status" value="1"/>
</dbReference>
<protein>
    <recommendedName>
        <fullName evidence="5">Cytochrome c domain-containing protein</fullName>
    </recommendedName>
</protein>
<dbReference type="Proteomes" id="UP000294325">
    <property type="component" value="Chromosome"/>
</dbReference>
<dbReference type="GO" id="GO:0004130">
    <property type="term" value="F:cytochrome-c peroxidase activity"/>
    <property type="evidence" value="ECO:0007669"/>
    <property type="project" value="TreeGrafter"/>
</dbReference>
<dbReference type="PANTHER" id="PTHR30600">
    <property type="entry name" value="CYTOCHROME C PEROXIDASE-RELATED"/>
    <property type="match status" value="1"/>
</dbReference>